<keyword evidence="6" id="KW-1185">Reference proteome</keyword>
<dbReference type="PROSITE" id="PS51034">
    <property type="entry name" value="ZP_2"/>
    <property type="match status" value="1"/>
</dbReference>
<evidence type="ECO:0000313" key="5">
    <source>
        <dbReference type="Ensembl" id="ENSSDUP00000028729.1"/>
    </source>
</evidence>
<sequence length="637" mass="68368">GLKVAVVLISCSLCTCQCSVCFPGVVYEPNTVACNSDSSSVVTCDASAALSVSPCGPGRRCQGNSQCVVYSTCTVTGPTVIDFNGHVSSVQDRCAYTLMSATGLQLLATFQERRRKDVSFLERVILRLDGSGVDIHLGQGGKVQLNDSTLSLNSSAQLIHGVELSKDKSGVTAKVTFSNYTTSILFDGTTAQIHVKGPGSLQGLCVNSSSLSEVRLSEFSSSSCETQYSEPADGRIDCTMMTARCNLLKEAPFTSCHSHVDPGPHVTACTSVLCMYPAVDGLRCQFLEVYAQACSLHSNHTLEGWRSKASCSPPQDLCQDASCSAHEFCGEDMSGRPRCLCRAAFASKYRTRGALGDPTVCGENSASVSLAACLLAEKGINHSVLHLNDHTCTGQMDEKTHMVTFGFNNSKPCGTVISVAKNKIIYSNTVKTDNSSVSGPISRQSLVNIDFSCFYSQPDVKSIVCVSVLCSTAMQQIISGSWNYSLSMSMCADPACTQPIDFSKGVQLDQTIYMSLDTDGLDGNLITMKTESCWATNNENGNGGLRYDLVKNGCGNPQDSTVKVIPNGKGTGSVLAFRMFQFRGNNNNIFLHCKMKLCLKSSPSCQQNCQRGGRRKRSVRPDYEDENPAFVTVAWGP</sequence>
<dbReference type="SMART" id="SM00241">
    <property type="entry name" value="ZP"/>
    <property type="match status" value="1"/>
</dbReference>
<evidence type="ECO:0000259" key="4">
    <source>
        <dbReference type="PROSITE" id="PS51034"/>
    </source>
</evidence>
<dbReference type="InterPro" id="IPR055356">
    <property type="entry name" value="ZP-N"/>
</dbReference>
<dbReference type="GeneTree" id="ENSGT00940000156038"/>
<dbReference type="AlphaFoldDB" id="A0A3B4VDL9"/>
<dbReference type="InterPro" id="IPR055355">
    <property type="entry name" value="ZP-C"/>
</dbReference>
<name>A0A3B4VDL9_SERDU</name>
<accession>A0A3B4VDL9</accession>
<organism evidence="5 6">
    <name type="scientific">Seriola dumerili</name>
    <name type="common">Greater amberjack</name>
    <name type="synonym">Caranx dumerili</name>
    <dbReference type="NCBI Taxonomy" id="41447"/>
    <lineage>
        <taxon>Eukaryota</taxon>
        <taxon>Metazoa</taxon>
        <taxon>Chordata</taxon>
        <taxon>Craniata</taxon>
        <taxon>Vertebrata</taxon>
        <taxon>Euteleostomi</taxon>
        <taxon>Actinopterygii</taxon>
        <taxon>Neopterygii</taxon>
        <taxon>Teleostei</taxon>
        <taxon>Neoteleostei</taxon>
        <taxon>Acanthomorphata</taxon>
        <taxon>Carangaria</taxon>
        <taxon>Carangiformes</taxon>
        <taxon>Carangidae</taxon>
        <taxon>Seriola</taxon>
    </lineage>
</organism>
<evidence type="ECO:0000256" key="3">
    <source>
        <dbReference type="SAM" id="SignalP"/>
    </source>
</evidence>
<dbReference type="Gene3D" id="2.60.40.4100">
    <property type="entry name" value="Zona pellucida, ZP-C domain"/>
    <property type="match status" value="1"/>
</dbReference>
<dbReference type="PANTHER" id="PTHR14002:SF50">
    <property type="entry name" value="ALPHA-TECTORIN-LIKE-RELATED"/>
    <property type="match status" value="1"/>
</dbReference>
<dbReference type="PANTHER" id="PTHR14002">
    <property type="entry name" value="ENDOGLIN/TGF-BETA RECEPTOR TYPE III"/>
    <property type="match status" value="1"/>
</dbReference>
<dbReference type="InterPro" id="IPR001507">
    <property type="entry name" value="ZP_dom"/>
</dbReference>
<dbReference type="STRING" id="41447.ENSSDUP00000028729"/>
<dbReference type="SMART" id="SM00832">
    <property type="entry name" value="C8"/>
    <property type="match status" value="1"/>
</dbReference>
<reference evidence="5" key="2">
    <citation type="submission" date="2025-09" db="UniProtKB">
        <authorList>
            <consortium name="Ensembl"/>
        </authorList>
    </citation>
    <scope>IDENTIFICATION</scope>
</reference>
<feature type="domain" description="ZP" evidence="4">
    <location>
        <begin position="360"/>
        <end position="612"/>
    </location>
</feature>
<dbReference type="InterPro" id="IPR042235">
    <property type="entry name" value="ZP-C_dom"/>
</dbReference>
<dbReference type="Ensembl" id="ENSSDUT00000029222.1">
    <property type="protein sequence ID" value="ENSSDUP00000028729.1"/>
    <property type="gene ID" value="ENSSDUG00000020584.1"/>
</dbReference>
<keyword evidence="2" id="KW-1015">Disulfide bond</keyword>
<feature type="signal peptide" evidence="3">
    <location>
        <begin position="1"/>
        <end position="21"/>
    </location>
</feature>
<dbReference type="OMA" id="ITACTHT"/>
<dbReference type="InterPro" id="IPR014853">
    <property type="entry name" value="VWF/SSPO/ZAN-like_Cys-rich_dom"/>
</dbReference>
<evidence type="ECO:0000313" key="6">
    <source>
        <dbReference type="Proteomes" id="UP000261420"/>
    </source>
</evidence>
<dbReference type="Proteomes" id="UP000261420">
    <property type="component" value="Unplaced"/>
</dbReference>
<feature type="chain" id="PRO_5017191083" evidence="3">
    <location>
        <begin position="22"/>
        <end position="637"/>
    </location>
</feature>
<proteinExistence type="predicted"/>
<dbReference type="Gene3D" id="2.60.40.3210">
    <property type="entry name" value="Zona pellucida, ZP-N domain"/>
    <property type="match status" value="1"/>
</dbReference>
<reference evidence="5" key="1">
    <citation type="submission" date="2025-08" db="UniProtKB">
        <authorList>
            <consortium name="Ensembl"/>
        </authorList>
    </citation>
    <scope>IDENTIFICATION</scope>
</reference>
<dbReference type="Pfam" id="PF08742">
    <property type="entry name" value="C8"/>
    <property type="match status" value="1"/>
</dbReference>
<evidence type="ECO:0000256" key="2">
    <source>
        <dbReference type="ARBA" id="ARBA00023157"/>
    </source>
</evidence>
<evidence type="ECO:0000256" key="1">
    <source>
        <dbReference type="ARBA" id="ARBA00022729"/>
    </source>
</evidence>
<protein>
    <submittedName>
        <fullName evidence="5">Alpha-tectorin-like</fullName>
    </submittedName>
</protein>
<dbReference type="Pfam" id="PF00100">
    <property type="entry name" value="Zona_pellucida"/>
    <property type="match status" value="1"/>
</dbReference>
<dbReference type="Pfam" id="PF23344">
    <property type="entry name" value="ZP-N"/>
    <property type="match status" value="1"/>
</dbReference>
<keyword evidence="1 3" id="KW-0732">Signal</keyword>